<gene>
    <name evidence="1" type="ORF">HDBBLJII_00036</name>
</gene>
<evidence type="ECO:0008006" key="2">
    <source>
        <dbReference type="Google" id="ProtNLM"/>
    </source>
</evidence>
<reference evidence="1" key="1">
    <citation type="submission" date="2020-06" db="EMBL/GenBank/DDBJ databases">
        <title>Unique genomic features of the anaerobic methanotrophic archaea.</title>
        <authorList>
            <person name="Chadwick G.L."/>
            <person name="Skennerton C.T."/>
            <person name="Laso-Perez R."/>
            <person name="Leu A.O."/>
            <person name="Speth D.R."/>
            <person name="Yu H."/>
            <person name="Morgan-Lang C."/>
            <person name="Hatzenpichler R."/>
            <person name="Goudeau D."/>
            <person name="Malmstrom R."/>
            <person name="Brazelton W.J."/>
            <person name="Woyke T."/>
            <person name="Hallam S.J."/>
            <person name="Tyson G.W."/>
            <person name="Wegener G."/>
            <person name="Boetius A."/>
            <person name="Orphan V."/>
        </authorList>
    </citation>
    <scope>NUCLEOTIDE SEQUENCE</scope>
</reference>
<dbReference type="AlphaFoldDB" id="A0A7G9YTK5"/>
<name>A0A7G9YTK5_9EURY</name>
<evidence type="ECO:0000313" key="1">
    <source>
        <dbReference type="EMBL" id="QNO51339.1"/>
    </source>
</evidence>
<organism evidence="1">
    <name type="scientific">Candidatus Methanophagaceae archaeon ANME-1 ERB6</name>
    <dbReference type="NCBI Taxonomy" id="2759912"/>
    <lineage>
        <taxon>Archaea</taxon>
        <taxon>Methanobacteriati</taxon>
        <taxon>Methanobacteriota</taxon>
        <taxon>Stenosarchaea group</taxon>
        <taxon>Methanomicrobia</taxon>
        <taxon>Candidatus Methanophagales</taxon>
        <taxon>Candidatus Methanophagaceae</taxon>
    </lineage>
</organism>
<sequence length="438" mass="51366">MVSVNTNLDNFSYWEILLAIFGGYSSDFEYTTTGIFRRTMPPVCPKCGTPMNYNGYNTYEKRGLGSVKIGRYTCPSCNKNCEEERSFWKKLKEDFFDIISMTNKLMRLHHVSYQGISDILELIYPRGKDTIFNDFGDSVERTAIPPPAEDIPIILYDEQHPKAGRTQKFRLTLLDGVTGQPIAEELHDSKDPAIITAFLAKYLDPTKRTFVVTDLYASYPKILKDFFGENLIHQLCLLHLNKRIVGDFPNNTTVEQELMKYRLLNIFYNRDAEIAVLRRMAGEEQEMKQRDKREYKRWLRKQRASFRKFLHEHELKRRRAKKNLEQRPYIEALRMFDELTEEIESFDKPVQKRLRMIRKNWAHLTAFYFVKGGQATNNRVENYYSTSLKTHRKKQITSDRGIENQMKLSAMKRAGLLGRCKKTLLGAFLMFVPFLKSG</sequence>
<accession>A0A7G9YTK5</accession>
<proteinExistence type="predicted"/>
<protein>
    <recommendedName>
        <fullName evidence="2">Transposase IS204/IS1001/IS1096/IS1165 DDE domain-containing protein</fullName>
    </recommendedName>
</protein>
<dbReference type="EMBL" id="MT631466">
    <property type="protein sequence ID" value="QNO51339.1"/>
    <property type="molecule type" value="Genomic_DNA"/>
</dbReference>